<proteinExistence type="predicted"/>
<organism evidence="8 9">
    <name type="scientific">Blattamonas nauphoetae</name>
    <dbReference type="NCBI Taxonomy" id="2049346"/>
    <lineage>
        <taxon>Eukaryota</taxon>
        <taxon>Metamonada</taxon>
        <taxon>Preaxostyla</taxon>
        <taxon>Oxymonadida</taxon>
        <taxon>Blattamonas</taxon>
    </lineage>
</organism>
<name>A0ABQ9YJ43_9EUKA</name>
<gene>
    <name evidence="8" type="ORF">BLNAU_1348</name>
</gene>
<dbReference type="SUPFAM" id="SSF51126">
    <property type="entry name" value="Pectin lyase-like"/>
    <property type="match status" value="1"/>
</dbReference>
<keyword evidence="5" id="KW-0732">Signal</keyword>
<dbReference type="Proteomes" id="UP001281761">
    <property type="component" value="Unassembled WGS sequence"/>
</dbReference>
<dbReference type="InterPro" id="IPR011050">
    <property type="entry name" value="Pectin_lyase_fold/virulence"/>
</dbReference>
<keyword evidence="4" id="KW-0964">Secreted</keyword>
<keyword evidence="7" id="KW-0998">Cell outer membrane</keyword>
<evidence type="ECO:0000256" key="3">
    <source>
        <dbReference type="ARBA" id="ARBA00004613"/>
    </source>
</evidence>
<accession>A0ABQ9YJ43</accession>
<evidence type="ECO:0000256" key="7">
    <source>
        <dbReference type="ARBA" id="ARBA00023237"/>
    </source>
</evidence>
<evidence type="ECO:0000256" key="5">
    <source>
        <dbReference type="ARBA" id="ARBA00022729"/>
    </source>
</evidence>
<dbReference type="Pfam" id="PF02415">
    <property type="entry name" value="Chlam_PMP"/>
    <property type="match status" value="1"/>
</dbReference>
<evidence type="ECO:0000256" key="4">
    <source>
        <dbReference type="ARBA" id="ARBA00022525"/>
    </source>
</evidence>
<evidence type="ECO:0000256" key="6">
    <source>
        <dbReference type="ARBA" id="ARBA00023136"/>
    </source>
</evidence>
<comment type="subcellular location">
    <subcellularLocation>
        <location evidence="1">Cell envelope</location>
    </subcellularLocation>
    <subcellularLocation>
        <location evidence="2">Cell outer membrane</location>
    </subcellularLocation>
    <subcellularLocation>
        <location evidence="3">Secreted</location>
    </subcellularLocation>
</comment>
<reference evidence="8 9" key="1">
    <citation type="journal article" date="2022" name="bioRxiv">
        <title>Genomics of Preaxostyla Flagellates Illuminates Evolutionary Transitions and the Path Towards Mitochondrial Loss.</title>
        <authorList>
            <person name="Novak L.V.F."/>
            <person name="Treitli S.C."/>
            <person name="Pyrih J."/>
            <person name="Halakuc P."/>
            <person name="Pipaliya S.V."/>
            <person name="Vacek V."/>
            <person name="Brzon O."/>
            <person name="Soukal P."/>
            <person name="Eme L."/>
            <person name="Dacks J.B."/>
            <person name="Karnkowska A."/>
            <person name="Elias M."/>
            <person name="Hampl V."/>
        </authorList>
    </citation>
    <scope>NUCLEOTIDE SEQUENCE [LARGE SCALE GENOMIC DNA]</scope>
    <source>
        <strain evidence="8">NAU3</strain>
        <tissue evidence="8">Gut</tissue>
    </source>
</reference>
<dbReference type="NCBIfam" id="TIGR01376">
    <property type="entry name" value="POMP_repeat"/>
    <property type="match status" value="1"/>
</dbReference>
<comment type="caution">
    <text evidence="8">The sequence shown here is derived from an EMBL/GenBank/DDBJ whole genome shotgun (WGS) entry which is preliminary data.</text>
</comment>
<sequence length="416" mass="45078">MIGSEFREVENCLFGTVVPRLGSSLSLLSLNSTFIECSNVNDRPQNAESFDFSVQSTDDRTQFSTQQTSQHFENCHFTSTNPFLSFNIIEYTELSGSLRFIGCSFTIVVGVRHVGVMNITAQKEVFPLFVFDTSSVTFSRSDGVVSSVSQFTFVSSPNTHFASSNFTAPPTSTSTGTRALLFSSSVAFATITNCIFEKQATTGHGSCVYDHALSSIVLITSSIFRHNSANSYGGSLFISTSYSRMFHCLFENNTAAQQGGAIHFYWSRLANLEDVHFVNNHANQTYSTTNPTLAHYRVNDIGMGASSANLVLNSMVGCTSTSVSPKIAFFNSETNNGNVENEETLLPNPTTTSLPTAAGEWWMSEDGDGEMCLEATPCKTMSTVIAVISASETTKTGFNKVNVGVGRFSESVSSLS</sequence>
<dbReference type="InterPro" id="IPR003368">
    <property type="entry name" value="POMP_repeat"/>
</dbReference>
<keyword evidence="9" id="KW-1185">Reference proteome</keyword>
<evidence type="ECO:0000256" key="2">
    <source>
        <dbReference type="ARBA" id="ARBA00004442"/>
    </source>
</evidence>
<evidence type="ECO:0000256" key="1">
    <source>
        <dbReference type="ARBA" id="ARBA00004196"/>
    </source>
</evidence>
<evidence type="ECO:0000313" key="9">
    <source>
        <dbReference type="Proteomes" id="UP001281761"/>
    </source>
</evidence>
<evidence type="ECO:0000313" key="8">
    <source>
        <dbReference type="EMBL" id="KAK2963781.1"/>
    </source>
</evidence>
<dbReference type="EMBL" id="JARBJD010000005">
    <property type="protein sequence ID" value="KAK2963781.1"/>
    <property type="molecule type" value="Genomic_DNA"/>
</dbReference>
<keyword evidence="6" id="KW-0472">Membrane</keyword>
<protein>
    <submittedName>
        <fullName evidence="8">Uncharacterized protein</fullName>
    </submittedName>
</protein>